<evidence type="ECO:0000313" key="4">
    <source>
        <dbReference type="Proteomes" id="UP001295740"/>
    </source>
</evidence>
<protein>
    <submittedName>
        <fullName evidence="3">Uu.00g040640.m01.CDS01</fullName>
    </submittedName>
</protein>
<sequence length="258" mass="27883">MDFSNDTALEAAKRDGTRLPAAREDGPADGVCCNQGKTLSDGDIVNGQRWPTPASSSLGKSLDQRDDGIPEQCIDLARQGGVCPLVSTTSSKFRRVDDHCVRNTFDACQLDPGELPSPNATDEEEEEKKMTKLLLALKGLLKPKTFIRILKEKKTPQDPEGQAEMQKTAARMREQLGDELTDYAQSITTKYEGPNGAKKFAKKWSKRLAKGTFAGFLGVFQVINIALGAALYAILIVLYVVLGIVVGIPALVISVAAS</sequence>
<evidence type="ECO:0000256" key="1">
    <source>
        <dbReference type="SAM" id="MobiDB-lite"/>
    </source>
</evidence>
<evidence type="ECO:0000313" key="3">
    <source>
        <dbReference type="EMBL" id="CAJ2501211.1"/>
    </source>
</evidence>
<keyword evidence="4" id="KW-1185">Reference proteome</keyword>
<dbReference type="AlphaFoldDB" id="A0AAI8YDV2"/>
<feature type="transmembrane region" description="Helical" evidence="2">
    <location>
        <begin position="233"/>
        <end position="257"/>
    </location>
</feature>
<keyword evidence="2" id="KW-0472">Membrane</keyword>
<evidence type="ECO:0000256" key="2">
    <source>
        <dbReference type="SAM" id="Phobius"/>
    </source>
</evidence>
<gene>
    <name evidence="3" type="ORF">KHLLAP_LOCUS1679</name>
</gene>
<comment type="caution">
    <text evidence="3">The sequence shown here is derived from an EMBL/GenBank/DDBJ whole genome shotgun (WGS) entry which is preliminary data.</text>
</comment>
<keyword evidence="2" id="KW-1133">Transmembrane helix</keyword>
<dbReference type="Proteomes" id="UP001295740">
    <property type="component" value="Unassembled WGS sequence"/>
</dbReference>
<reference evidence="3" key="1">
    <citation type="submission" date="2023-10" db="EMBL/GenBank/DDBJ databases">
        <authorList>
            <person name="Hackl T."/>
        </authorList>
    </citation>
    <scope>NUCLEOTIDE SEQUENCE</scope>
</reference>
<name>A0AAI8YDV2_9PEZI</name>
<feature type="compositionally biased region" description="Basic and acidic residues" evidence="1">
    <location>
        <begin position="11"/>
        <end position="26"/>
    </location>
</feature>
<proteinExistence type="predicted"/>
<keyword evidence="2" id="KW-0812">Transmembrane</keyword>
<feature type="transmembrane region" description="Helical" evidence="2">
    <location>
        <begin position="208"/>
        <end position="227"/>
    </location>
</feature>
<organism evidence="3 4">
    <name type="scientific">Anthostomella pinea</name>
    <dbReference type="NCBI Taxonomy" id="933095"/>
    <lineage>
        <taxon>Eukaryota</taxon>
        <taxon>Fungi</taxon>
        <taxon>Dikarya</taxon>
        <taxon>Ascomycota</taxon>
        <taxon>Pezizomycotina</taxon>
        <taxon>Sordariomycetes</taxon>
        <taxon>Xylariomycetidae</taxon>
        <taxon>Xylariales</taxon>
        <taxon>Xylariaceae</taxon>
        <taxon>Anthostomella</taxon>
    </lineage>
</organism>
<feature type="region of interest" description="Disordered" evidence="1">
    <location>
        <begin position="1"/>
        <end position="65"/>
    </location>
</feature>
<dbReference type="EMBL" id="CAUWAG010000003">
    <property type="protein sequence ID" value="CAJ2501211.1"/>
    <property type="molecule type" value="Genomic_DNA"/>
</dbReference>
<accession>A0AAI8YDV2</accession>